<proteinExistence type="predicted"/>
<dbReference type="Proteomes" id="UP000325315">
    <property type="component" value="Unassembled WGS sequence"/>
</dbReference>
<reference evidence="2" key="1">
    <citation type="journal article" date="2019" name="Plant Biotechnol. J.">
        <title>Genome sequencing of the Australian wild diploid species Gossypium australe highlights disease resistance and delayed gland morphogenesis.</title>
        <authorList>
            <person name="Cai Y."/>
            <person name="Cai X."/>
            <person name="Wang Q."/>
            <person name="Wang P."/>
            <person name="Zhang Y."/>
            <person name="Cai C."/>
            <person name="Xu Y."/>
            <person name="Wang K."/>
            <person name="Zhou Z."/>
            <person name="Wang C."/>
            <person name="Geng S."/>
            <person name="Li B."/>
            <person name="Dong Q."/>
            <person name="Hou Y."/>
            <person name="Wang H."/>
            <person name="Ai P."/>
            <person name="Liu Z."/>
            <person name="Yi F."/>
            <person name="Sun M."/>
            <person name="An G."/>
            <person name="Cheng J."/>
            <person name="Zhang Y."/>
            <person name="Shi Q."/>
            <person name="Xie Y."/>
            <person name="Shi X."/>
            <person name="Chang Y."/>
            <person name="Huang F."/>
            <person name="Chen Y."/>
            <person name="Hong S."/>
            <person name="Mi L."/>
            <person name="Sun Q."/>
            <person name="Zhang L."/>
            <person name="Zhou B."/>
            <person name="Peng R."/>
            <person name="Zhang X."/>
            <person name="Liu F."/>
        </authorList>
    </citation>
    <scope>NUCLEOTIDE SEQUENCE [LARGE SCALE GENOMIC DNA]</scope>
    <source>
        <strain evidence="2">cv. PA1801</strain>
    </source>
</reference>
<dbReference type="OrthoDB" id="1001936at2759"/>
<gene>
    <name evidence="1" type="ORF">EPI10_029045</name>
</gene>
<name>A0A5B6V0B6_9ROSI</name>
<protein>
    <submittedName>
        <fullName evidence="1">Chaperonin 60 subunit beta 2, chloroplastic</fullName>
    </submittedName>
</protein>
<dbReference type="EMBL" id="SMMG02000009">
    <property type="protein sequence ID" value="KAA3462570.1"/>
    <property type="molecule type" value="Genomic_DNA"/>
</dbReference>
<accession>A0A5B6V0B6</accession>
<evidence type="ECO:0000313" key="1">
    <source>
        <dbReference type="EMBL" id="KAA3462570.1"/>
    </source>
</evidence>
<sequence length="90" mass="10117">MYINELQEYSVERKPRGNSGKGFVVRCCLEHAASVAKTFLMFDCVVVEIKELEPVPAENPWIIQDTATKADVEGKPNKVSNLHRSNDKPV</sequence>
<keyword evidence="2" id="KW-1185">Reference proteome</keyword>
<organism evidence="1 2">
    <name type="scientific">Gossypium australe</name>
    <dbReference type="NCBI Taxonomy" id="47621"/>
    <lineage>
        <taxon>Eukaryota</taxon>
        <taxon>Viridiplantae</taxon>
        <taxon>Streptophyta</taxon>
        <taxon>Embryophyta</taxon>
        <taxon>Tracheophyta</taxon>
        <taxon>Spermatophyta</taxon>
        <taxon>Magnoliopsida</taxon>
        <taxon>eudicotyledons</taxon>
        <taxon>Gunneridae</taxon>
        <taxon>Pentapetalae</taxon>
        <taxon>rosids</taxon>
        <taxon>malvids</taxon>
        <taxon>Malvales</taxon>
        <taxon>Malvaceae</taxon>
        <taxon>Malvoideae</taxon>
        <taxon>Gossypium</taxon>
    </lineage>
</organism>
<evidence type="ECO:0000313" key="2">
    <source>
        <dbReference type="Proteomes" id="UP000325315"/>
    </source>
</evidence>
<comment type="caution">
    <text evidence="1">The sequence shown here is derived from an EMBL/GenBank/DDBJ whole genome shotgun (WGS) entry which is preliminary data.</text>
</comment>
<dbReference type="AlphaFoldDB" id="A0A5B6V0B6"/>